<evidence type="ECO:0000313" key="7">
    <source>
        <dbReference type="EMBL" id="MFD1864836.1"/>
    </source>
</evidence>
<feature type="domain" description="Band 7" evidence="6">
    <location>
        <begin position="118"/>
        <end position="296"/>
    </location>
</feature>
<dbReference type="InterPro" id="IPR001107">
    <property type="entry name" value="Band_7"/>
</dbReference>
<dbReference type="Proteomes" id="UP001597273">
    <property type="component" value="Unassembled WGS sequence"/>
</dbReference>
<accession>A0ABW4QMJ8</accession>
<comment type="similarity">
    <text evidence="2">Belongs to the band 7/mec-2 family. Flotillin subfamily.</text>
</comment>
<dbReference type="Pfam" id="PF15975">
    <property type="entry name" value="Flot"/>
    <property type="match status" value="1"/>
</dbReference>
<keyword evidence="4" id="KW-0175">Coiled coil</keyword>
<keyword evidence="3 5" id="KW-0472">Membrane</keyword>
<evidence type="ECO:0000256" key="5">
    <source>
        <dbReference type="SAM" id="Phobius"/>
    </source>
</evidence>
<dbReference type="InterPro" id="IPR027705">
    <property type="entry name" value="Flotillin_fam"/>
</dbReference>
<feature type="transmembrane region" description="Helical" evidence="5">
    <location>
        <begin position="6"/>
        <end position="24"/>
    </location>
</feature>
<proteinExistence type="inferred from homology"/>
<reference evidence="8" key="1">
    <citation type="journal article" date="2019" name="Int. J. Syst. Evol. Microbiol.">
        <title>The Global Catalogue of Microorganisms (GCM) 10K type strain sequencing project: providing services to taxonomists for standard genome sequencing and annotation.</title>
        <authorList>
            <consortium name="The Broad Institute Genomics Platform"/>
            <consortium name="The Broad Institute Genome Sequencing Center for Infectious Disease"/>
            <person name="Wu L."/>
            <person name="Ma J."/>
        </authorList>
    </citation>
    <scope>NUCLEOTIDE SEQUENCE [LARGE SCALE GENOMIC DNA]</scope>
    <source>
        <strain evidence="8">CGMCC 1.15475</strain>
    </source>
</reference>
<keyword evidence="5" id="KW-1133">Transmembrane helix</keyword>
<sequence>MEMTWIAIGVAAFIILAIVGVYITKYKTVGPDEALIVTGSYLGSKNVHTDDSGNRIKIIRGGGTFLLPVFQQAAPLSLLSSKLEVTTPEVYTEQGVPVMADGTAIIKIGGSISEIATAAEQFLGKSKEDRENEAKEVLEGHLRSILGSMTVEEIYKNRDKFSQEVQRVASNDLAKMGLIIVSFTIKDVRDKNGYLDSLGKARIAQVKRDADIATAESEMQTRIKRAEAGKDAQRAEIERATEIAEAEKENLLKVAEYKREQDSAKARADQAYELETARSKQEVVEQEMQIRIIERQKQIELEEKEIQRRERQYDSEVKKKADADRYSVEQAAAAEKSKQLAEADAQKYRVEAMAKADAEKIRLDGLAKAESQRAQGESEADIIRLKGLAEAEAKRKIAEAFEMYGQAATLDMIVNMLPEYAKQIAAPLGNIDKITVVDTGGGEGGGANRVTSYATNLMSSLQETLKESSGIDVKEMLENLTGKSDYAPALEQLRYELSEKDGNAKEQQIK</sequence>
<evidence type="ECO:0000313" key="8">
    <source>
        <dbReference type="Proteomes" id="UP001597273"/>
    </source>
</evidence>
<evidence type="ECO:0000259" key="6">
    <source>
        <dbReference type="SMART" id="SM00244"/>
    </source>
</evidence>
<comment type="subcellular location">
    <subcellularLocation>
        <location evidence="1">Membrane</location>
    </subcellularLocation>
</comment>
<keyword evidence="8" id="KW-1185">Reference proteome</keyword>
<evidence type="ECO:0000256" key="3">
    <source>
        <dbReference type="ARBA" id="ARBA00023136"/>
    </source>
</evidence>
<dbReference type="InterPro" id="IPR031905">
    <property type="entry name" value="Flotillin_C"/>
</dbReference>
<dbReference type="EMBL" id="JBHUFW010000025">
    <property type="protein sequence ID" value="MFD1864836.1"/>
    <property type="molecule type" value="Genomic_DNA"/>
</dbReference>
<name>A0ABW4QMJ8_9BACL</name>
<dbReference type="Pfam" id="PF01145">
    <property type="entry name" value="Band_7"/>
    <property type="match status" value="1"/>
</dbReference>
<dbReference type="SUPFAM" id="SSF117892">
    <property type="entry name" value="Band 7/SPFH domain"/>
    <property type="match status" value="1"/>
</dbReference>
<protein>
    <submittedName>
        <fullName evidence="7">SPFH domain-containing protein</fullName>
    </submittedName>
</protein>
<evidence type="ECO:0000256" key="2">
    <source>
        <dbReference type="ARBA" id="ARBA00007161"/>
    </source>
</evidence>
<keyword evidence="5" id="KW-0812">Transmembrane</keyword>
<dbReference type="Gene3D" id="3.30.479.30">
    <property type="entry name" value="Band 7 domain"/>
    <property type="match status" value="1"/>
</dbReference>
<dbReference type="SMART" id="SM00244">
    <property type="entry name" value="PHB"/>
    <property type="match status" value="1"/>
</dbReference>
<comment type="caution">
    <text evidence="7">The sequence shown here is derived from an EMBL/GenBank/DDBJ whole genome shotgun (WGS) entry which is preliminary data.</text>
</comment>
<dbReference type="CDD" id="cd03399">
    <property type="entry name" value="SPFH_flotillin"/>
    <property type="match status" value="1"/>
</dbReference>
<dbReference type="RefSeq" id="WP_204893331.1">
    <property type="nucleotide sequence ID" value="NZ_JBHUFW010000025.1"/>
</dbReference>
<dbReference type="InterPro" id="IPR036013">
    <property type="entry name" value="Band_7/SPFH_dom_sf"/>
</dbReference>
<organism evidence="7 8">
    <name type="scientific">Planococcus chinensis</name>
    <dbReference type="NCBI Taxonomy" id="272917"/>
    <lineage>
        <taxon>Bacteria</taxon>
        <taxon>Bacillati</taxon>
        <taxon>Bacillota</taxon>
        <taxon>Bacilli</taxon>
        <taxon>Bacillales</taxon>
        <taxon>Caryophanaceae</taxon>
        <taxon>Planococcus</taxon>
    </lineage>
</organism>
<evidence type="ECO:0000256" key="1">
    <source>
        <dbReference type="ARBA" id="ARBA00004370"/>
    </source>
</evidence>
<feature type="coiled-coil region" evidence="4">
    <location>
        <begin position="223"/>
        <end position="351"/>
    </location>
</feature>
<gene>
    <name evidence="7" type="ORF">ACFSDB_18230</name>
</gene>
<dbReference type="PANTHER" id="PTHR13806">
    <property type="entry name" value="FLOTILLIN-RELATED"/>
    <property type="match status" value="1"/>
</dbReference>
<dbReference type="PANTHER" id="PTHR13806:SF46">
    <property type="entry name" value="FLOTILLIN-1-RELATED"/>
    <property type="match status" value="1"/>
</dbReference>
<evidence type="ECO:0000256" key="4">
    <source>
        <dbReference type="SAM" id="Coils"/>
    </source>
</evidence>